<dbReference type="AlphaFoldDB" id="A0A644VV07"/>
<name>A0A644VV07_9ZZZZ</name>
<accession>A0A644VV07</accession>
<organism evidence="2">
    <name type="scientific">bioreactor metagenome</name>
    <dbReference type="NCBI Taxonomy" id="1076179"/>
    <lineage>
        <taxon>unclassified sequences</taxon>
        <taxon>metagenomes</taxon>
        <taxon>ecological metagenomes</taxon>
    </lineage>
</organism>
<dbReference type="InterPro" id="IPR036390">
    <property type="entry name" value="WH_DNA-bd_sf"/>
</dbReference>
<comment type="caution">
    <text evidence="2">The sequence shown here is derived from an EMBL/GenBank/DDBJ whole genome shotgun (WGS) entry which is preliminary data.</text>
</comment>
<protein>
    <recommendedName>
        <fullName evidence="1">Transcription regulator PadR N-terminal domain-containing protein</fullName>
    </recommendedName>
</protein>
<evidence type="ECO:0000313" key="2">
    <source>
        <dbReference type="EMBL" id="MPL94193.1"/>
    </source>
</evidence>
<dbReference type="EMBL" id="VSSQ01000418">
    <property type="protein sequence ID" value="MPL94193.1"/>
    <property type="molecule type" value="Genomic_DNA"/>
</dbReference>
<dbReference type="SUPFAM" id="SSF46785">
    <property type="entry name" value="Winged helix' DNA-binding domain"/>
    <property type="match status" value="1"/>
</dbReference>
<proteinExistence type="predicted"/>
<reference evidence="2" key="1">
    <citation type="submission" date="2019-08" db="EMBL/GenBank/DDBJ databases">
        <authorList>
            <person name="Kucharzyk K."/>
            <person name="Murdoch R.W."/>
            <person name="Higgins S."/>
            <person name="Loffler F."/>
        </authorList>
    </citation>
    <scope>NUCLEOTIDE SEQUENCE</scope>
</reference>
<dbReference type="Pfam" id="PF03551">
    <property type="entry name" value="PadR"/>
    <property type="match status" value="1"/>
</dbReference>
<dbReference type="InterPro" id="IPR052509">
    <property type="entry name" value="Metal_resp_DNA-bind_regulator"/>
</dbReference>
<dbReference type="InterPro" id="IPR005149">
    <property type="entry name" value="Tscrpt_reg_PadR_N"/>
</dbReference>
<dbReference type="PANTHER" id="PTHR33169:SF14">
    <property type="entry name" value="TRANSCRIPTIONAL REGULATOR RV3488"/>
    <property type="match status" value="1"/>
</dbReference>
<gene>
    <name evidence="2" type="ORF">SDC9_40343</name>
</gene>
<dbReference type="Gene3D" id="1.10.10.10">
    <property type="entry name" value="Winged helix-like DNA-binding domain superfamily/Winged helix DNA-binding domain"/>
    <property type="match status" value="1"/>
</dbReference>
<evidence type="ECO:0000259" key="1">
    <source>
        <dbReference type="Pfam" id="PF03551"/>
    </source>
</evidence>
<dbReference type="PANTHER" id="PTHR33169">
    <property type="entry name" value="PADR-FAMILY TRANSCRIPTIONAL REGULATOR"/>
    <property type="match status" value="1"/>
</dbReference>
<dbReference type="InterPro" id="IPR036388">
    <property type="entry name" value="WH-like_DNA-bd_sf"/>
</dbReference>
<sequence>MTDINTDNVKSQMRKGVLEYCILSILNNNDAYASSLIEELKSAKMIVVEGTLYPLLTRQKNQGMLSYRWEESPQGPPRKYYSITDKGKEVLAEMDAAWKELVETIELIRNNKSL</sequence>
<feature type="domain" description="Transcription regulator PadR N-terminal" evidence="1">
    <location>
        <begin position="22"/>
        <end position="93"/>
    </location>
</feature>